<reference evidence="3" key="1">
    <citation type="journal article" date="2014" name="Front. Microbiol.">
        <title>High frequency of phylogenetically diverse reductive dehalogenase-homologous genes in deep subseafloor sedimentary metagenomes.</title>
        <authorList>
            <person name="Kawai M."/>
            <person name="Futagami T."/>
            <person name="Toyoda A."/>
            <person name="Takaki Y."/>
            <person name="Nishi S."/>
            <person name="Hori S."/>
            <person name="Arai W."/>
            <person name="Tsubouchi T."/>
            <person name="Morono Y."/>
            <person name="Uchiyama I."/>
            <person name="Ito T."/>
            <person name="Fujiyama A."/>
            <person name="Inagaki F."/>
            <person name="Takami H."/>
        </authorList>
    </citation>
    <scope>NUCLEOTIDE SEQUENCE</scope>
    <source>
        <strain evidence="3">Expedition CK06-06</strain>
    </source>
</reference>
<feature type="non-terminal residue" evidence="3">
    <location>
        <position position="1"/>
    </location>
</feature>
<dbReference type="PANTHER" id="PTHR43449">
    <property type="entry name" value="NUCLEOTIDYLTRANSFERASE"/>
    <property type="match status" value="1"/>
</dbReference>
<dbReference type="InterPro" id="IPR041633">
    <property type="entry name" value="Polbeta"/>
</dbReference>
<dbReference type="PANTHER" id="PTHR43449:SF1">
    <property type="entry name" value="POLYMERASE BETA NUCLEOTIDYLTRANSFERASE DOMAIN-CONTAINING PROTEIN"/>
    <property type="match status" value="1"/>
</dbReference>
<dbReference type="Gene3D" id="3.30.460.10">
    <property type="entry name" value="Beta Polymerase, domain 2"/>
    <property type="match status" value="1"/>
</dbReference>
<comment type="caution">
    <text evidence="3">The sequence shown here is derived from an EMBL/GenBank/DDBJ whole genome shotgun (WGS) entry which is preliminary data.</text>
</comment>
<dbReference type="InterPro" id="IPR043519">
    <property type="entry name" value="NT_sf"/>
</dbReference>
<feature type="region of interest" description="Disordered" evidence="1">
    <location>
        <begin position="95"/>
        <end position="116"/>
    </location>
</feature>
<evidence type="ECO:0000313" key="3">
    <source>
        <dbReference type="EMBL" id="GAH99675.1"/>
    </source>
</evidence>
<dbReference type="CDD" id="cd05403">
    <property type="entry name" value="NT_KNTase_like"/>
    <property type="match status" value="1"/>
</dbReference>
<dbReference type="Pfam" id="PF18765">
    <property type="entry name" value="Polbeta"/>
    <property type="match status" value="1"/>
</dbReference>
<evidence type="ECO:0000259" key="2">
    <source>
        <dbReference type="Pfam" id="PF18765"/>
    </source>
</evidence>
<organism evidence="3">
    <name type="scientific">marine sediment metagenome</name>
    <dbReference type="NCBI Taxonomy" id="412755"/>
    <lineage>
        <taxon>unclassified sequences</taxon>
        <taxon>metagenomes</taxon>
        <taxon>ecological metagenomes</taxon>
    </lineage>
</organism>
<name>X1L1A9_9ZZZZ</name>
<accession>X1L1A9</accession>
<dbReference type="EMBL" id="BARV01001743">
    <property type="protein sequence ID" value="GAH99675.1"/>
    <property type="molecule type" value="Genomic_DNA"/>
</dbReference>
<evidence type="ECO:0000256" key="1">
    <source>
        <dbReference type="SAM" id="MobiDB-lite"/>
    </source>
</evidence>
<feature type="domain" description="Polymerase beta nucleotidyltransferase" evidence="2">
    <location>
        <begin position="5"/>
        <end position="94"/>
    </location>
</feature>
<dbReference type="AlphaFoldDB" id="X1L1A9"/>
<gene>
    <name evidence="3" type="ORF">S06H3_04860</name>
</gene>
<sequence length="116" mass="13289">NKLIQELKPKKIILFGSLARGDFNEGSDVDLIVISAWQEDFLDRIKVLLDMNQFRLPLEPIGYTEEELEKMSAEGNRFITEIIATGKVLYSQEKDFSKNEKATSFDLGRKEDTETS</sequence>
<protein>
    <recommendedName>
        <fullName evidence="2">Polymerase beta nucleotidyltransferase domain-containing protein</fullName>
    </recommendedName>
</protein>
<proteinExistence type="predicted"/>
<dbReference type="SUPFAM" id="SSF81301">
    <property type="entry name" value="Nucleotidyltransferase"/>
    <property type="match status" value="1"/>
</dbReference>